<comment type="caution">
    <text evidence="1">The sequence shown here is derived from an EMBL/GenBank/DDBJ whole genome shotgun (WGS) entry which is preliminary data.</text>
</comment>
<accession>A0ACC2JN22</accession>
<evidence type="ECO:0000313" key="1">
    <source>
        <dbReference type="EMBL" id="KAJ8128637.1"/>
    </source>
</evidence>
<name>A0ACC2JN22_9PEZI</name>
<dbReference type="Proteomes" id="UP001153332">
    <property type="component" value="Unassembled WGS sequence"/>
</dbReference>
<sequence>MSHNFTSIPSNDSPSPLWIDESLLSPKYAVSFITVILGLAWVSWKQWAGKRKLIPGVYVVGGSSRSQIVKSRENFRVASREMVLEGYERSNGNEFFYVPSRAGERLVMPSHFIEELKSAPMDKVDFIGIVRDLMEGDYTGVGHRSRLHPDTLKLGLTPKVSSMMPEVQDEVDAAFRDAFPACDDWTEVELLPVFANIVARASSRMMGGKPLSRDKEWIKASIDFSHCALSGSQKIKSLHWLVRPLLAPWVREIYKDIPNCGRIAERVTKPLLEQRRKDNDWPNDFLTLLWDAAKGEEQEDKFLASRILLTAFASIHTSTAAIMQFIMDLCEHPECIDIMREEYSSLIDEKGFVPLGGFSRLPKMDSCMKESQRFWPATVLTFERIINEDLTLSNGLTVPAGHRIAVCNYGVNMDPNIFPEPKKFDGLRFEKLRQQFPALQGRTQFVACNRTSLNFGYGRHACPGRAFFAEEYKAIMIRLLETFEIKFPPGKGRPPTLEFETHYIVNPESKVMFRRRKASSS</sequence>
<organism evidence="1 2">
    <name type="scientific">Lasiodiplodia mahajangana</name>
    <dbReference type="NCBI Taxonomy" id="1108764"/>
    <lineage>
        <taxon>Eukaryota</taxon>
        <taxon>Fungi</taxon>
        <taxon>Dikarya</taxon>
        <taxon>Ascomycota</taxon>
        <taxon>Pezizomycotina</taxon>
        <taxon>Dothideomycetes</taxon>
        <taxon>Dothideomycetes incertae sedis</taxon>
        <taxon>Botryosphaeriales</taxon>
        <taxon>Botryosphaeriaceae</taxon>
        <taxon>Lasiodiplodia</taxon>
    </lineage>
</organism>
<proteinExistence type="predicted"/>
<dbReference type="EMBL" id="JAPUUL010001006">
    <property type="protein sequence ID" value="KAJ8128637.1"/>
    <property type="molecule type" value="Genomic_DNA"/>
</dbReference>
<gene>
    <name evidence="1" type="ORF">O1611_g4995</name>
</gene>
<protein>
    <submittedName>
        <fullName evidence="1">Uncharacterized protein</fullName>
    </submittedName>
</protein>
<evidence type="ECO:0000313" key="2">
    <source>
        <dbReference type="Proteomes" id="UP001153332"/>
    </source>
</evidence>
<reference evidence="1" key="1">
    <citation type="submission" date="2022-12" db="EMBL/GenBank/DDBJ databases">
        <title>Genome Sequence of Lasiodiplodia mahajangana.</title>
        <authorList>
            <person name="Buettner E."/>
        </authorList>
    </citation>
    <scope>NUCLEOTIDE SEQUENCE</scope>
    <source>
        <strain evidence="1">VT137</strain>
    </source>
</reference>
<keyword evidence="2" id="KW-1185">Reference proteome</keyword>